<evidence type="ECO:0000313" key="4">
    <source>
        <dbReference type="Proteomes" id="UP001337655"/>
    </source>
</evidence>
<evidence type="ECO:0000259" key="2">
    <source>
        <dbReference type="PROSITE" id="PS51767"/>
    </source>
</evidence>
<dbReference type="EMBL" id="JAVRRT010000018">
    <property type="protein sequence ID" value="KAK5164930.1"/>
    <property type="molecule type" value="Genomic_DNA"/>
</dbReference>
<dbReference type="Pfam" id="PF00026">
    <property type="entry name" value="Asp"/>
    <property type="match status" value="1"/>
</dbReference>
<reference evidence="3 4" key="1">
    <citation type="submission" date="2023-08" db="EMBL/GenBank/DDBJ databases">
        <title>Black Yeasts Isolated from many extreme environments.</title>
        <authorList>
            <person name="Coleine C."/>
            <person name="Stajich J.E."/>
            <person name="Selbmann L."/>
        </authorList>
    </citation>
    <scope>NUCLEOTIDE SEQUENCE [LARGE SCALE GENOMIC DNA]</scope>
    <source>
        <strain evidence="3 4">CCFEE 5935</strain>
    </source>
</reference>
<dbReference type="SUPFAM" id="SSF50630">
    <property type="entry name" value="Acid proteases"/>
    <property type="match status" value="1"/>
</dbReference>
<accession>A0AAV9NYT7</accession>
<dbReference type="Proteomes" id="UP001337655">
    <property type="component" value="Unassembled WGS sequence"/>
</dbReference>
<dbReference type="RefSeq" id="XP_064655126.1">
    <property type="nucleotide sequence ID" value="XM_064806821.1"/>
</dbReference>
<dbReference type="AlphaFoldDB" id="A0AAV9NYT7"/>
<evidence type="ECO:0000256" key="1">
    <source>
        <dbReference type="SAM" id="MobiDB-lite"/>
    </source>
</evidence>
<gene>
    <name evidence="3" type="ORF">LTR77_009595</name>
</gene>
<organism evidence="3 4">
    <name type="scientific">Saxophila tyrrhenica</name>
    <dbReference type="NCBI Taxonomy" id="1690608"/>
    <lineage>
        <taxon>Eukaryota</taxon>
        <taxon>Fungi</taxon>
        <taxon>Dikarya</taxon>
        <taxon>Ascomycota</taxon>
        <taxon>Pezizomycotina</taxon>
        <taxon>Dothideomycetes</taxon>
        <taxon>Dothideomycetidae</taxon>
        <taxon>Mycosphaerellales</taxon>
        <taxon>Extremaceae</taxon>
        <taxon>Saxophila</taxon>
    </lineage>
</organism>
<sequence>MSKPAEIASPGHRVKLVKNTNFARNGVMAYAKALRKCEPHPHSRLSPHSADQTAVDIKPTLAGPFDMIDQVAQPAVQPDSRSGKPKRVAPRKLVTKDADGKIGEVKATDVQNDSEYIAQVEIGTPPQPMDVIFDTGSADL</sequence>
<protein>
    <recommendedName>
        <fullName evidence="2">Peptidase A1 domain-containing protein</fullName>
    </recommendedName>
</protein>
<comment type="caution">
    <text evidence="3">The sequence shown here is derived from an EMBL/GenBank/DDBJ whole genome shotgun (WGS) entry which is preliminary data.</text>
</comment>
<feature type="region of interest" description="Disordered" evidence="1">
    <location>
        <begin position="73"/>
        <end position="92"/>
    </location>
</feature>
<name>A0AAV9NYT7_9PEZI</name>
<dbReference type="PROSITE" id="PS51767">
    <property type="entry name" value="PEPTIDASE_A1"/>
    <property type="match status" value="1"/>
</dbReference>
<dbReference type="Gene3D" id="2.40.70.10">
    <property type="entry name" value="Acid Proteases"/>
    <property type="match status" value="1"/>
</dbReference>
<proteinExistence type="predicted"/>
<evidence type="ECO:0000313" key="3">
    <source>
        <dbReference type="EMBL" id="KAK5164930.1"/>
    </source>
</evidence>
<keyword evidence="4" id="KW-1185">Reference proteome</keyword>
<dbReference type="GeneID" id="89930925"/>
<dbReference type="InterPro" id="IPR033121">
    <property type="entry name" value="PEPTIDASE_A1"/>
</dbReference>
<feature type="domain" description="Peptidase A1" evidence="2">
    <location>
        <begin position="116"/>
        <end position="140"/>
    </location>
</feature>
<dbReference type="InterPro" id="IPR021109">
    <property type="entry name" value="Peptidase_aspartic_dom_sf"/>
</dbReference>